<gene>
    <name evidence="1" type="ORF">EANT1437_LOCUS10114</name>
</gene>
<proteinExistence type="predicted"/>
<protein>
    <recommendedName>
        <fullName evidence="2">Armadillo repeat-containing protein 8</fullName>
    </recommendedName>
</protein>
<evidence type="ECO:0008006" key="2">
    <source>
        <dbReference type="Google" id="ProtNLM"/>
    </source>
</evidence>
<sequence>MQAHVSDAIVQEVACAALRNIVKVGGAERATVLASVSGFTAIQNAMGAHPNEVQVQKEACQALLELTALSADANLLDLLGGHLQSLLEATNVRYPAECKECACIILMRLS</sequence>
<name>A0A7S2RWH6_9STRA</name>
<dbReference type="SUPFAM" id="SSF48371">
    <property type="entry name" value="ARM repeat"/>
    <property type="match status" value="1"/>
</dbReference>
<dbReference type="AlphaFoldDB" id="A0A7S2RWH6"/>
<dbReference type="InterPro" id="IPR011989">
    <property type="entry name" value="ARM-like"/>
</dbReference>
<dbReference type="Gene3D" id="1.25.10.10">
    <property type="entry name" value="Leucine-rich Repeat Variant"/>
    <property type="match status" value="1"/>
</dbReference>
<accession>A0A7S2RWH6</accession>
<organism evidence="1">
    <name type="scientific">Eucampia antarctica</name>
    <dbReference type="NCBI Taxonomy" id="49252"/>
    <lineage>
        <taxon>Eukaryota</taxon>
        <taxon>Sar</taxon>
        <taxon>Stramenopiles</taxon>
        <taxon>Ochrophyta</taxon>
        <taxon>Bacillariophyta</taxon>
        <taxon>Mediophyceae</taxon>
        <taxon>Biddulphiophycidae</taxon>
        <taxon>Hemiaulales</taxon>
        <taxon>Hemiaulaceae</taxon>
        <taxon>Eucampia</taxon>
    </lineage>
</organism>
<evidence type="ECO:0000313" key="1">
    <source>
        <dbReference type="EMBL" id="CAD9682685.1"/>
    </source>
</evidence>
<dbReference type="EMBL" id="HBHI01019777">
    <property type="protein sequence ID" value="CAD9682685.1"/>
    <property type="molecule type" value="Transcribed_RNA"/>
</dbReference>
<reference evidence="1" key="1">
    <citation type="submission" date="2021-01" db="EMBL/GenBank/DDBJ databases">
        <authorList>
            <person name="Corre E."/>
            <person name="Pelletier E."/>
            <person name="Niang G."/>
            <person name="Scheremetjew M."/>
            <person name="Finn R."/>
            <person name="Kale V."/>
            <person name="Holt S."/>
            <person name="Cochrane G."/>
            <person name="Meng A."/>
            <person name="Brown T."/>
            <person name="Cohen L."/>
        </authorList>
    </citation>
    <scope>NUCLEOTIDE SEQUENCE</scope>
    <source>
        <strain evidence="1">CCMP1452</strain>
    </source>
</reference>
<dbReference type="InterPro" id="IPR016024">
    <property type="entry name" value="ARM-type_fold"/>
</dbReference>